<evidence type="ECO:0000313" key="1">
    <source>
        <dbReference type="EMBL" id="MBA2870911.1"/>
    </source>
</evidence>
<dbReference type="EMBL" id="JACDUU010000002">
    <property type="protein sequence ID" value="MBA2870911.1"/>
    <property type="molecule type" value="Genomic_DNA"/>
</dbReference>
<evidence type="ECO:0000313" key="2">
    <source>
        <dbReference type="Proteomes" id="UP000580891"/>
    </source>
</evidence>
<protein>
    <submittedName>
        <fullName evidence="1">Uncharacterized protein</fullName>
    </submittedName>
</protein>
<dbReference type="Proteomes" id="UP000580891">
    <property type="component" value="Unassembled WGS sequence"/>
</dbReference>
<keyword evidence="2" id="KW-1185">Reference proteome</keyword>
<dbReference type="AlphaFoldDB" id="A0A7W0BW67"/>
<comment type="caution">
    <text evidence="1">The sequence shown here is derived from an EMBL/GenBank/DDBJ whole genome shotgun (WGS) entry which is preliminary data.</text>
</comment>
<name>A0A7W0BW67_9BACL</name>
<reference evidence="1 2" key="1">
    <citation type="submission" date="2020-07" db="EMBL/GenBank/DDBJ databases">
        <title>Genomic Encyclopedia of Type Strains, Phase IV (KMG-IV): sequencing the most valuable type-strain genomes for metagenomic binning, comparative biology and taxonomic classification.</title>
        <authorList>
            <person name="Goeker M."/>
        </authorList>
    </citation>
    <scope>NUCLEOTIDE SEQUENCE [LARGE SCALE GENOMIC DNA]</scope>
    <source>
        <strain evidence="1 2">DSM 25220</strain>
    </source>
</reference>
<proteinExistence type="predicted"/>
<sequence>MNFVQSIRDLEKVDLPYYALRKLLEGTIVQQFSYLKTLLFFA</sequence>
<gene>
    <name evidence="1" type="ORF">HNQ85_001181</name>
</gene>
<organism evidence="1 2">
    <name type="scientific">[Anoxybacillus] calidus</name>
    <dbReference type="NCBI Taxonomy" id="575178"/>
    <lineage>
        <taxon>Bacteria</taxon>
        <taxon>Bacillati</taxon>
        <taxon>Bacillota</taxon>
        <taxon>Bacilli</taxon>
        <taxon>Bacillales</taxon>
        <taxon>Anoxybacillaceae</taxon>
        <taxon>Paranoxybacillus</taxon>
    </lineage>
</organism>
<accession>A0A7W0BW67</accession>